<evidence type="ECO:0000256" key="2">
    <source>
        <dbReference type="ARBA" id="ARBA00007553"/>
    </source>
</evidence>
<dbReference type="InterPro" id="IPR002477">
    <property type="entry name" value="Peptidoglycan-bd-like"/>
</dbReference>
<dbReference type="CDD" id="cd06583">
    <property type="entry name" value="PGRP"/>
    <property type="match status" value="1"/>
</dbReference>
<evidence type="ECO:0000256" key="6">
    <source>
        <dbReference type="ARBA" id="ARBA00030881"/>
    </source>
</evidence>
<dbReference type="InterPro" id="IPR036365">
    <property type="entry name" value="PGBD-like_sf"/>
</dbReference>
<comment type="caution">
    <text evidence="9">The sequence shown here is derived from an EMBL/GenBank/DDBJ whole genome shotgun (WGS) entry which is preliminary data.</text>
</comment>
<dbReference type="Gene3D" id="1.10.101.10">
    <property type="entry name" value="PGBD-like superfamily/PGBD"/>
    <property type="match status" value="2"/>
</dbReference>
<dbReference type="Pfam" id="PF01510">
    <property type="entry name" value="Amidase_2"/>
    <property type="match status" value="1"/>
</dbReference>
<comment type="similarity">
    <text evidence="2">Belongs to the N-acetylmuramoyl-L-alanine amidase 2 family.</text>
</comment>
<sequence length="331" mass="36202">MESERVKYPISRSYIRTGNSRSGRKLGTVLFIVSHDTGNPGTSASQNRNYFNNQQPSASAHTFIDDKTILEIIPLDEVAFHVQYGITEDNRRYGANANDASIGVELCYGGSINFQQAYSRYVWYHAYLCSRFGLNPDKQIIGHYTLDPARRTDPINSFSQYGISWAQFIRSVKQVLAEEFGAPAADTLPVREGDSGSLVKSIQQNLITAGFTISADGVFGPATEQAVRAFQQKNGLTADGIVGPQTYSALNKPKQSYPLPSGVYRLGASGEPVKQIQRALQKLGLKPGSIDGEYGPQTAAAVRKFQSRYSALADDGVYGPSTRSYMLSALK</sequence>
<dbReference type="InterPro" id="IPR051206">
    <property type="entry name" value="NAMLAA_amidase_2"/>
</dbReference>
<dbReference type="SUPFAM" id="SSF55846">
    <property type="entry name" value="N-acetylmuramoyl-L-alanine amidase-like"/>
    <property type="match status" value="1"/>
</dbReference>
<dbReference type="PANTHER" id="PTHR30417:SF1">
    <property type="entry name" value="N-ACETYLMURAMOYL-L-ALANINE AMIDASE AMID"/>
    <property type="match status" value="1"/>
</dbReference>
<evidence type="ECO:0000256" key="7">
    <source>
        <dbReference type="ARBA" id="ARBA00032390"/>
    </source>
</evidence>
<feature type="domain" description="N-acetylmuramoyl-L-alanine amidase" evidence="8">
    <location>
        <begin position="18"/>
        <end position="155"/>
    </location>
</feature>
<evidence type="ECO:0000313" key="9">
    <source>
        <dbReference type="EMBL" id="MTH55493.1"/>
    </source>
</evidence>
<dbReference type="InterPro" id="IPR036366">
    <property type="entry name" value="PGBDSf"/>
</dbReference>
<comment type="catalytic activity">
    <reaction evidence="1">
        <text>Hydrolyzes the link between N-acetylmuramoyl residues and L-amino acid residues in certain cell-wall glycopeptides.</text>
        <dbReference type="EC" id="3.5.1.28"/>
    </reaction>
</comment>
<dbReference type="Proteomes" id="UP000434639">
    <property type="component" value="Unassembled WGS sequence"/>
</dbReference>
<proteinExistence type="inferred from homology"/>
<protein>
    <recommendedName>
        <fullName evidence="3">N-acetylmuramoyl-L-alanine amidase</fullName>
        <ecNumber evidence="3">3.5.1.28</ecNumber>
    </recommendedName>
    <alternativeName>
        <fullName evidence="7">Autolysin</fullName>
    </alternativeName>
    <alternativeName>
        <fullName evidence="6">Cell wall hydrolase</fullName>
    </alternativeName>
</protein>
<evidence type="ECO:0000256" key="1">
    <source>
        <dbReference type="ARBA" id="ARBA00001561"/>
    </source>
</evidence>
<dbReference type="GO" id="GO:0009253">
    <property type="term" value="P:peptidoglycan catabolic process"/>
    <property type="evidence" value="ECO:0007669"/>
    <property type="project" value="InterPro"/>
</dbReference>
<keyword evidence="5" id="KW-0961">Cell wall biogenesis/degradation</keyword>
<dbReference type="Pfam" id="PF01471">
    <property type="entry name" value="PG_binding_1"/>
    <property type="match status" value="2"/>
</dbReference>
<dbReference type="OrthoDB" id="9794294at2"/>
<dbReference type="InterPro" id="IPR002502">
    <property type="entry name" value="Amidase_domain"/>
</dbReference>
<dbReference type="EMBL" id="WMIB01000030">
    <property type="protein sequence ID" value="MTH55493.1"/>
    <property type="molecule type" value="Genomic_DNA"/>
</dbReference>
<organism evidence="9 10">
    <name type="scientific">Metabacillus mangrovi</name>
    <dbReference type="NCBI Taxonomy" id="1491830"/>
    <lineage>
        <taxon>Bacteria</taxon>
        <taxon>Bacillati</taxon>
        <taxon>Bacillota</taxon>
        <taxon>Bacilli</taxon>
        <taxon>Bacillales</taxon>
        <taxon>Bacillaceae</taxon>
        <taxon>Metabacillus</taxon>
    </lineage>
</organism>
<dbReference type="InterPro" id="IPR036505">
    <property type="entry name" value="Amidase/PGRP_sf"/>
</dbReference>
<accession>A0A7X2S918</accession>
<dbReference type="GO" id="GO:0008745">
    <property type="term" value="F:N-acetylmuramoyl-L-alanine amidase activity"/>
    <property type="evidence" value="ECO:0007669"/>
    <property type="project" value="UniProtKB-EC"/>
</dbReference>
<keyword evidence="4" id="KW-0378">Hydrolase</keyword>
<keyword evidence="10" id="KW-1185">Reference proteome</keyword>
<name>A0A7X2S918_9BACI</name>
<evidence type="ECO:0000256" key="3">
    <source>
        <dbReference type="ARBA" id="ARBA00011901"/>
    </source>
</evidence>
<evidence type="ECO:0000256" key="5">
    <source>
        <dbReference type="ARBA" id="ARBA00023316"/>
    </source>
</evidence>
<evidence type="ECO:0000256" key="4">
    <source>
        <dbReference type="ARBA" id="ARBA00022801"/>
    </source>
</evidence>
<dbReference type="Gene3D" id="3.40.80.10">
    <property type="entry name" value="Peptidoglycan recognition protein-like"/>
    <property type="match status" value="1"/>
</dbReference>
<dbReference type="GO" id="GO:0009254">
    <property type="term" value="P:peptidoglycan turnover"/>
    <property type="evidence" value="ECO:0007669"/>
    <property type="project" value="TreeGrafter"/>
</dbReference>
<dbReference type="SMART" id="SM00644">
    <property type="entry name" value="Ami_2"/>
    <property type="match status" value="1"/>
</dbReference>
<dbReference type="PANTHER" id="PTHR30417">
    <property type="entry name" value="N-ACETYLMURAMOYL-L-ALANINE AMIDASE AMID"/>
    <property type="match status" value="1"/>
</dbReference>
<evidence type="ECO:0000259" key="8">
    <source>
        <dbReference type="SMART" id="SM00644"/>
    </source>
</evidence>
<evidence type="ECO:0000313" key="10">
    <source>
        <dbReference type="Proteomes" id="UP000434639"/>
    </source>
</evidence>
<reference evidence="9 10" key="1">
    <citation type="journal article" date="2017" name="Int. J. Syst. Evol. Microbiol.">
        <title>Bacillus mangrovi sp. nov., isolated from a sediment sample from a mangrove forest.</title>
        <authorList>
            <person name="Gupta V."/>
            <person name="Singh P.K."/>
            <person name="Korpole S."/>
            <person name="Tanuku N.R.S."/>
            <person name="Pinnaka A.K."/>
        </authorList>
    </citation>
    <scope>NUCLEOTIDE SEQUENCE [LARGE SCALE GENOMIC DNA]</scope>
    <source>
        <strain evidence="9 10">KCTC 33872</strain>
    </source>
</reference>
<dbReference type="EC" id="3.5.1.28" evidence="3"/>
<dbReference type="AlphaFoldDB" id="A0A7X2S918"/>
<dbReference type="GO" id="GO:0071555">
    <property type="term" value="P:cell wall organization"/>
    <property type="evidence" value="ECO:0007669"/>
    <property type="project" value="UniProtKB-KW"/>
</dbReference>
<gene>
    <name evidence="9" type="ORF">GKZ89_19045</name>
</gene>
<dbReference type="SUPFAM" id="SSF47090">
    <property type="entry name" value="PGBD-like"/>
    <property type="match status" value="2"/>
</dbReference>